<evidence type="ECO:0000256" key="2">
    <source>
        <dbReference type="ARBA" id="ARBA00022695"/>
    </source>
</evidence>
<dbReference type="InterPro" id="IPR040676">
    <property type="entry name" value="DUF5641"/>
</dbReference>
<evidence type="ECO:0000256" key="9">
    <source>
        <dbReference type="SAM" id="MobiDB-lite"/>
    </source>
</evidence>
<dbReference type="Pfam" id="PF17917">
    <property type="entry name" value="RT_RNaseH"/>
    <property type="match status" value="1"/>
</dbReference>
<dbReference type="PANTHER" id="PTHR47331">
    <property type="entry name" value="PHD-TYPE DOMAIN-CONTAINING PROTEIN"/>
    <property type="match status" value="1"/>
</dbReference>
<dbReference type="PROSITE" id="PS50158">
    <property type="entry name" value="ZF_CCHC"/>
    <property type="match status" value="1"/>
</dbReference>
<dbReference type="InterPro" id="IPR043128">
    <property type="entry name" value="Rev_trsase/Diguanyl_cyclase"/>
</dbReference>
<dbReference type="Gene3D" id="3.30.70.270">
    <property type="match status" value="1"/>
</dbReference>
<keyword evidence="7" id="KW-0479">Metal-binding</keyword>
<keyword evidence="6" id="KW-0695">RNA-directed DNA polymerase</keyword>
<dbReference type="InterPro" id="IPR043502">
    <property type="entry name" value="DNA/RNA_pol_sf"/>
</dbReference>
<keyword evidence="3" id="KW-0540">Nuclease</keyword>
<dbReference type="Pfam" id="PF17921">
    <property type="entry name" value="Integrase_H2C2"/>
    <property type="match status" value="1"/>
</dbReference>
<dbReference type="InterPro" id="IPR005312">
    <property type="entry name" value="DUF1759"/>
</dbReference>
<protein>
    <submittedName>
        <fullName evidence="12">Uncharacterized protein</fullName>
    </submittedName>
</protein>
<dbReference type="InterPro" id="IPR036397">
    <property type="entry name" value="RNaseH_sf"/>
</dbReference>
<evidence type="ECO:0000256" key="1">
    <source>
        <dbReference type="ARBA" id="ARBA00022679"/>
    </source>
</evidence>
<gene>
    <name evidence="12" type="ORF">LAZ67_16000528</name>
</gene>
<feature type="region of interest" description="Disordered" evidence="9">
    <location>
        <begin position="1722"/>
        <end position="1773"/>
    </location>
</feature>
<dbReference type="InterPro" id="IPR000477">
    <property type="entry name" value="RT_dom"/>
</dbReference>
<dbReference type="EMBL" id="CP092878">
    <property type="protein sequence ID" value="UYV78220.1"/>
    <property type="molecule type" value="Genomic_DNA"/>
</dbReference>
<dbReference type="SUPFAM" id="SSF56672">
    <property type="entry name" value="DNA/RNA polymerases"/>
    <property type="match status" value="2"/>
</dbReference>
<dbReference type="CDD" id="cd09274">
    <property type="entry name" value="RNase_HI_RT_Ty3"/>
    <property type="match status" value="1"/>
</dbReference>
<feature type="coiled-coil region" evidence="8">
    <location>
        <begin position="225"/>
        <end position="252"/>
    </location>
</feature>
<name>A0ABY6LAN5_9ARAC</name>
<keyword evidence="8" id="KW-0175">Coiled coil</keyword>
<dbReference type="Pfam" id="PF00078">
    <property type="entry name" value="RVT_1"/>
    <property type="match status" value="1"/>
</dbReference>
<evidence type="ECO:0000256" key="8">
    <source>
        <dbReference type="SAM" id="Coils"/>
    </source>
</evidence>
<evidence type="ECO:0000313" key="13">
    <source>
        <dbReference type="Proteomes" id="UP001235939"/>
    </source>
</evidence>
<dbReference type="Pfam" id="PF18701">
    <property type="entry name" value="DUF5641"/>
    <property type="match status" value="1"/>
</dbReference>
<dbReference type="Gene3D" id="3.10.10.10">
    <property type="entry name" value="HIV Type 1 Reverse Transcriptase, subunit A, domain 1"/>
    <property type="match status" value="1"/>
</dbReference>
<feature type="domain" description="Integrase catalytic" evidence="11">
    <location>
        <begin position="1311"/>
        <end position="1503"/>
    </location>
</feature>
<dbReference type="SUPFAM" id="SSF53098">
    <property type="entry name" value="Ribonuclease H-like"/>
    <property type="match status" value="2"/>
</dbReference>
<dbReference type="InterPro" id="IPR008042">
    <property type="entry name" value="Retrotrans_Pao"/>
</dbReference>
<keyword evidence="7" id="KW-0863">Zinc-finger</keyword>
<reference evidence="12 13" key="1">
    <citation type="submission" date="2022-01" db="EMBL/GenBank/DDBJ databases">
        <title>A chromosomal length assembly of Cordylochernes scorpioides.</title>
        <authorList>
            <person name="Zeh D."/>
            <person name="Zeh J."/>
        </authorList>
    </citation>
    <scope>NUCLEOTIDE SEQUENCE [LARGE SCALE GENOMIC DNA]</scope>
    <source>
        <strain evidence="12">IN4F17</strain>
        <tissue evidence="12">Whole Body</tissue>
    </source>
</reference>
<keyword evidence="4" id="KW-0255">Endonuclease</keyword>
<evidence type="ECO:0000256" key="3">
    <source>
        <dbReference type="ARBA" id="ARBA00022722"/>
    </source>
</evidence>
<dbReference type="Gene3D" id="1.10.340.70">
    <property type="match status" value="1"/>
</dbReference>
<dbReference type="PANTHER" id="PTHR47331:SF1">
    <property type="entry name" value="GAG-LIKE PROTEIN"/>
    <property type="match status" value="1"/>
</dbReference>
<dbReference type="Pfam" id="PF03564">
    <property type="entry name" value="DUF1759"/>
    <property type="match status" value="1"/>
</dbReference>
<dbReference type="InterPro" id="IPR001878">
    <property type="entry name" value="Znf_CCHC"/>
</dbReference>
<keyword evidence="7" id="KW-0862">Zinc</keyword>
<evidence type="ECO:0000256" key="4">
    <source>
        <dbReference type="ARBA" id="ARBA00022759"/>
    </source>
</evidence>
<dbReference type="Pfam" id="PF05380">
    <property type="entry name" value="Peptidase_A17"/>
    <property type="match status" value="1"/>
</dbReference>
<keyword evidence="5" id="KW-0378">Hydrolase</keyword>
<keyword evidence="1" id="KW-0808">Transferase</keyword>
<keyword evidence="13" id="KW-1185">Reference proteome</keyword>
<dbReference type="Proteomes" id="UP001235939">
    <property type="component" value="Chromosome 16"/>
</dbReference>
<dbReference type="InterPro" id="IPR041588">
    <property type="entry name" value="Integrase_H2C2"/>
</dbReference>
<evidence type="ECO:0000256" key="7">
    <source>
        <dbReference type="PROSITE-ProRule" id="PRU00047"/>
    </source>
</evidence>
<evidence type="ECO:0000259" key="10">
    <source>
        <dbReference type="PROSITE" id="PS50158"/>
    </source>
</evidence>
<feature type="domain" description="CCHC-type" evidence="10">
    <location>
        <begin position="384"/>
        <end position="399"/>
    </location>
</feature>
<keyword evidence="2" id="KW-0548">Nucleotidyltransferase</keyword>
<sequence>MERDKKLRSVTRTRFTKVVNILDPEIRKTDADLGVVKDQFSKLKDIDCKLKDLDQKMVNHLMLADVEEDVLNCEMEEAEHYSDAFITLERRVREVMESDNKMDVKSLGSTNGSSMAKGYRLPKFELRTFDGELINWLPFWAQFEKIHEDNELHDADKFHYLVQSMQSSTRARELIESYPQTAENYAKAVQALKQRYGQKDLLVEIYVRELLKLMMANVRTPPDERRSVAKLYDKLETQLRSLESLGVDTKENTAWLFSMIESCLPEDVLVAWQRSPLNSCEASKDSNSNSSSRLNNLLDFLRREVEGEERRLLARRGFEGFSPKEKLRNKFKQNSNIPTAAGLFSAKEMGCLFCEKNHQSKDCITAQSMPFKDKRAKIYEKRCCLKCLKPGHLAKACKRTVQCNICTKGHYVLLCPDLPCNRKENTHVSEVVQSALANQQCTRDVTLMTLMVNIMGNNGYRRVRALLDPGSQNNQSELDTLREFEFLGQDIICGEIPRTPKGAWLNELKGSRIWLSDLGRNSPKIELLIGSDIYGSLLSGRVKQLENGLTAIETHLGWTICGPSPKKDEQTDCSSLVVISMHSRNMSVDYLWNLETIGIKDPRENLTKLEEDKIVHQHFLNTVHQLEDGRFCVGLPWLGNQEGIPSNRHIAERRLFNTTRKLRAKCIFSEYDRVFQEWLAEGVIEKVSPEDLNRKCHYLPHHPVVKANSNTTKIRPVFDASCKDKGNLSLNDCLASGPNVIEQIPAILLKFRENAIGVIADIRKAFLQIEVKEEDRDYLRFLWWKNNHQIQVFRHKRVVFGVTCSPYLLGAVILHHLKGGSSEFGALPQKLMECLYIDNCVTSVDTEAELVDLVEKSTEIFAKAKMDLRMWQFGPIHRIKEVYSRLPPSVDIERSEEASVLGMKWNLLEDTLNVTPKFGVIKNSLSKRDLLSHTQQIFDPIGFLAPVLLPAKLLIQQAWTVKTDWDEPLPSNIQENFMKWYSELDTLADIKIPRRVGHGIRAHWSIHIFCDASQSAYAAAAFLRCPENKGVSVQLLMAKSRLGPLKKTTIPRMELLASMLGVRLSRYITESLNLAAEPVYYWTDSTTALSWIKTNRQWGTFVNNRVKEICNTSGPNKWFYVPGSLNPADLPSRGCSVLQLKRTRWWEGPEWLKQPQDHWPKQLFHSDRTLVNLEIDRQVLVTTHVRTEVVPWFERFSNFTKIVRINAWIWSRGDSINGLMIIRDDFGLIRIKSKLIERDDEYSFRYPILLPTKHHVVTCLIREFHLKHCHAGVQILSAKLRENYWILNSRRSVRSVVSQCARCRRFSSKPVKTIPIHLPLDRVRDATAFEILGVDLAGPLYLKNKTKAWIVLFTCAVFRAIHLELVTSLSTEAFIQALRRFIARRGRPTVIYSDNGTNFVGANNALRDLNWKKIVLDQDLHKINWKFIPPTAAWWGGWWERLIRSIKDLLVRILGHSSVYYEEMSTILCDVEATINSRPLTYIHEDFDSLIPLSPSMFLHDSKYVGVPDLDKLDSKKFQDRYRHCQRLREALRSRFRSEYLGQLVQKANERTPKLSVGDVVIVKVEDKRRLHWPMARIVELFPGRDGHSRVARVRTKLGTLIRPVQKLYPLEVSSGDPILRSREDTAIKEEHSGAKRTRCGRVVKPPERLNLFLNLKYNDNNDLEQYFKEKSALANKLNLEKTLLLEALTDGMPDHLKKYLIAERVQEPSEWYKITTQLKLSTNKEEEPQQPSTSTSTPVKKFNSNSSLAQQSQPPPRSSPRSTTAHHQEASSRTINLLPYPCKICASHQLPNQYHFHRDCPLKNNNHPKRINPDASSLGVAGVLKQPDEQGILHPIGYFSRKLHPYEQNYTASEIETLAIINSVQRFHTYLHNIHFTLHTDHLPLKWIKNVKNPQETNAKVERLNSTIINRLRCEYNANLKIPWTKYIPKITESYNETVHTTTGFTPKFLYYGIQPQYIEHDTVTHTPIKKARKLAIERTIKSHEHSKQLYDIKHPEPIFKEGDQITPGYGTSLDVSTVVKKTVFLSQDKTSPPIQSSTPMTQILPSQERYDVMYAVLYPDERREVLEALSPEHKKILCEFLNIAIEHVK</sequence>
<dbReference type="InterPro" id="IPR041373">
    <property type="entry name" value="RT_RNaseH"/>
</dbReference>
<evidence type="ECO:0000259" key="11">
    <source>
        <dbReference type="PROSITE" id="PS50994"/>
    </source>
</evidence>
<accession>A0ABY6LAN5</accession>
<evidence type="ECO:0000256" key="6">
    <source>
        <dbReference type="ARBA" id="ARBA00022918"/>
    </source>
</evidence>
<dbReference type="InterPro" id="IPR001584">
    <property type="entry name" value="Integrase_cat-core"/>
</dbReference>
<organism evidence="12 13">
    <name type="scientific">Cordylochernes scorpioides</name>
    <dbReference type="NCBI Taxonomy" id="51811"/>
    <lineage>
        <taxon>Eukaryota</taxon>
        <taxon>Metazoa</taxon>
        <taxon>Ecdysozoa</taxon>
        <taxon>Arthropoda</taxon>
        <taxon>Chelicerata</taxon>
        <taxon>Arachnida</taxon>
        <taxon>Pseudoscorpiones</taxon>
        <taxon>Cheliferoidea</taxon>
        <taxon>Chernetidae</taxon>
        <taxon>Cordylochernes</taxon>
    </lineage>
</organism>
<evidence type="ECO:0000313" key="12">
    <source>
        <dbReference type="EMBL" id="UYV78220.1"/>
    </source>
</evidence>
<proteinExistence type="predicted"/>
<feature type="compositionally biased region" description="Low complexity" evidence="9">
    <location>
        <begin position="1744"/>
        <end position="1753"/>
    </location>
</feature>
<evidence type="ECO:0000256" key="5">
    <source>
        <dbReference type="ARBA" id="ARBA00022801"/>
    </source>
</evidence>
<dbReference type="InterPro" id="IPR012337">
    <property type="entry name" value="RNaseH-like_sf"/>
</dbReference>
<dbReference type="Gene3D" id="3.30.420.10">
    <property type="entry name" value="Ribonuclease H-like superfamily/Ribonuclease H"/>
    <property type="match status" value="2"/>
</dbReference>
<dbReference type="PROSITE" id="PS50994">
    <property type="entry name" value="INTEGRASE"/>
    <property type="match status" value="1"/>
</dbReference>
<feature type="compositionally biased region" description="Polar residues" evidence="9">
    <location>
        <begin position="1730"/>
        <end position="1739"/>
    </location>
</feature>